<organism evidence="3 4">
    <name type="scientific">Enterovibrio gelatinilyticus</name>
    <dbReference type="NCBI Taxonomy" id="2899819"/>
    <lineage>
        <taxon>Bacteria</taxon>
        <taxon>Pseudomonadati</taxon>
        <taxon>Pseudomonadota</taxon>
        <taxon>Gammaproteobacteria</taxon>
        <taxon>Vibrionales</taxon>
        <taxon>Vibrionaceae</taxon>
        <taxon>Enterovibrio</taxon>
    </lineage>
</organism>
<gene>
    <name evidence="3" type="ORF">LRP50_16190</name>
</gene>
<keyword evidence="4" id="KW-1185">Reference proteome</keyword>
<dbReference type="SMART" id="SM00448">
    <property type="entry name" value="REC"/>
    <property type="match status" value="1"/>
</dbReference>
<dbReference type="CDD" id="cd00156">
    <property type="entry name" value="REC"/>
    <property type="match status" value="1"/>
</dbReference>
<protein>
    <submittedName>
        <fullName evidence="3">SpoIIE family protein phosphatase</fullName>
    </submittedName>
</protein>
<evidence type="ECO:0000313" key="3">
    <source>
        <dbReference type="EMBL" id="MDD1794675.1"/>
    </source>
</evidence>
<dbReference type="PROSITE" id="PS50110">
    <property type="entry name" value="RESPONSE_REGULATORY"/>
    <property type="match status" value="1"/>
</dbReference>
<evidence type="ECO:0000313" key="4">
    <source>
        <dbReference type="Proteomes" id="UP001149400"/>
    </source>
</evidence>
<dbReference type="InterPro" id="IPR003594">
    <property type="entry name" value="HATPase_dom"/>
</dbReference>
<dbReference type="Gene3D" id="3.40.50.2300">
    <property type="match status" value="1"/>
</dbReference>
<accession>A0ABT5R330</accession>
<proteinExistence type="predicted"/>
<sequence>MVMVINLQYRPATLKTASEARKEISATLKVRGVSDHLSNNIQLCFSEAAANLVNHTNPKPTYINVELECQDGYWLLHLSDDGQSWNPALPNRVQTLDTFEEKEGGRGLALIQSLTDDMEYTKRTTFGANKLTLKWKIQQISTKPSVLIVEDDDSQRRLFSAYLSEHYRVFEAENGEKALEFLLHNTVDLVISDIRMPGMDGLSLKKALHNETNTLLTPFIFLTYSDNPETRSNALGLGIDDYIVKPVSKSALTQSVQRVLNRSDQIYRQLTDKINQRITSALTPSLPSTSHGWNMSIASRNTGIGGGDLVLHRDTPDFLMVNLADVMGHDVAAKFFSYAYGGYLRGLMYQVEAEKNPCATLLNRLSDCALEDNLLSQVILTCCSMALFDDGTIQIASAGHPAPFKVSENLVEPLNIGGILPGVLYGAEYDVLTTTLKLGERIAIYTDGLFEAAEDNEARQLLTDKVMEALSDTRELPLQEATETIMSSFEHYGERHKDDATLILLELCARERE</sequence>
<dbReference type="SUPFAM" id="SSF55874">
    <property type="entry name" value="ATPase domain of HSP90 chaperone/DNA topoisomerase II/histidine kinase"/>
    <property type="match status" value="1"/>
</dbReference>
<dbReference type="InterPro" id="IPR011006">
    <property type="entry name" value="CheY-like_superfamily"/>
</dbReference>
<dbReference type="Pfam" id="PF13581">
    <property type="entry name" value="HATPase_c_2"/>
    <property type="match status" value="1"/>
</dbReference>
<reference evidence="3" key="1">
    <citation type="submission" date="2021-12" db="EMBL/GenBank/DDBJ databases">
        <title>Enterovibrio ZSDZ35 sp. nov. and Enterovibrio ZSDZ42 sp. nov., isolated from coastal seawater in Qingdao.</title>
        <authorList>
            <person name="Zhang P."/>
        </authorList>
    </citation>
    <scope>NUCLEOTIDE SEQUENCE</scope>
    <source>
        <strain evidence="3">ZSDZ42</strain>
    </source>
</reference>
<dbReference type="SUPFAM" id="SSF81606">
    <property type="entry name" value="PP2C-like"/>
    <property type="match status" value="1"/>
</dbReference>
<dbReference type="InterPro" id="IPR052048">
    <property type="entry name" value="ST_Response_Regulator"/>
</dbReference>
<dbReference type="Gene3D" id="3.30.565.10">
    <property type="entry name" value="Histidine kinase-like ATPase, C-terminal domain"/>
    <property type="match status" value="1"/>
</dbReference>
<dbReference type="PANTHER" id="PTHR43228:SF1">
    <property type="entry name" value="TWO-COMPONENT RESPONSE REGULATOR ARR22"/>
    <property type="match status" value="1"/>
</dbReference>
<dbReference type="RefSeq" id="WP_274165499.1">
    <property type="nucleotide sequence ID" value="NZ_JAJUBC010000019.1"/>
</dbReference>
<evidence type="ECO:0000259" key="2">
    <source>
        <dbReference type="PROSITE" id="PS50110"/>
    </source>
</evidence>
<dbReference type="SUPFAM" id="SSF52172">
    <property type="entry name" value="CheY-like"/>
    <property type="match status" value="1"/>
</dbReference>
<dbReference type="SMART" id="SM00331">
    <property type="entry name" value="PP2C_SIG"/>
    <property type="match status" value="1"/>
</dbReference>
<comment type="caution">
    <text evidence="3">The sequence shown here is derived from an EMBL/GenBank/DDBJ whole genome shotgun (WGS) entry which is preliminary data.</text>
</comment>
<dbReference type="EMBL" id="JAJUBC010000019">
    <property type="protein sequence ID" value="MDD1794675.1"/>
    <property type="molecule type" value="Genomic_DNA"/>
</dbReference>
<dbReference type="InterPro" id="IPR001932">
    <property type="entry name" value="PPM-type_phosphatase-like_dom"/>
</dbReference>
<dbReference type="CDD" id="cd16936">
    <property type="entry name" value="HATPase_RsbW-like"/>
    <property type="match status" value="1"/>
</dbReference>
<dbReference type="PANTHER" id="PTHR43228">
    <property type="entry name" value="TWO-COMPONENT RESPONSE REGULATOR"/>
    <property type="match status" value="1"/>
</dbReference>
<dbReference type="InterPro" id="IPR036457">
    <property type="entry name" value="PPM-type-like_dom_sf"/>
</dbReference>
<evidence type="ECO:0000256" key="1">
    <source>
        <dbReference type="PROSITE-ProRule" id="PRU00169"/>
    </source>
</evidence>
<dbReference type="Pfam" id="PF00072">
    <property type="entry name" value="Response_reg"/>
    <property type="match status" value="1"/>
</dbReference>
<feature type="modified residue" description="4-aspartylphosphate" evidence="1">
    <location>
        <position position="193"/>
    </location>
</feature>
<feature type="domain" description="Response regulatory" evidence="2">
    <location>
        <begin position="145"/>
        <end position="260"/>
    </location>
</feature>
<keyword evidence="1" id="KW-0597">Phosphoprotein</keyword>
<dbReference type="Pfam" id="PF07228">
    <property type="entry name" value="SpoIIE"/>
    <property type="match status" value="1"/>
</dbReference>
<dbReference type="Proteomes" id="UP001149400">
    <property type="component" value="Unassembled WGS sequence"/>
</dbReference>
<dbReference type="InterPro" id="IPR001789">
    <property type="entry name" value="Sig_transdc_resp-reg_receiver"/>
</dbReference>
<dbReference type="InterPro" id="IPR036890">
    <property type="entry name" value="HATPase_C_sf"/>
</dbReference>
<name>A0ABT5R330_9GAMM</name>
<dbReference type="Gene3D" id="3.60.40.10">
    <property type="entry name" value="PPM-type phosphatase domain"/>
    <property type="match status" value="1"/>
</dbReference>